<dbReference type="Pfam" id="PF03471">
    <property type="entry name" value="CorC_HlyC"/>
    <property type="match status" value="1"/>
</dbReference>
<gene>
    <name evidence="5" type="ORF">H9Q76_08915</name>
</gene>
<dbReference type="FunFam" id="3.10.580.10:FF:000002">
    <property type="entry name" value="Magnesium/cobalt efflux protein CorC"/>
    <property type="match status" value="1"/>
</dbReference>
<dbReference type="Gene3D" id="3.30.465.10">
    <property type="match status" value="1"/>
</dbReference>
<dbReference type="Pfam" id="PF00571">
    <property type="entry name" value="CBS"/>
    <property type="match status" value="2"/>
</dbReference>
<reference evidence="5 6" key="1">
    <citation type="submission" date="2020-08" db="EMBL/GenBank/DDBJ databases">
        <authorList>
            <person name="Liu C."/>
            <person name="Sun Q."/>
        </authorList>
    </citation>
    <scope>NUCLEOTIDE SEQUENCE [LARGE SCALE GENOMIC DNA]</scope>
    <source>
        <strain evidence="5 6">NSJ-4</strain>
    </source>
</reference>
<protein>
    <submittedName>
        <fullName evidence="5">HlyC/CorC family transporter</fullName>
    </submittedName>
</protein>
<dbReference type="KEGG" id="wcp:H9Q76_08915"/>
<sequence>MSQSGPSGFRKFFSKKVDEDKVEEEILSMVEEGHEQGLIEEGEMELINNIFEFGDKEAKDIMTPRQKIVAVENTQTVEQALQLAVENNFSRYPVYEEDLDNIIGLVHIKDLIAVYMKDPKTPVAGMVDKAIVTHPTKDVSELLQRMQREKIHMAVVVDEYGQTEGIVTMEDILEEIVGNILDEHDEEQPEEIQKQSEDEYLVDGGATLEDLEDLLGIEFPDEDFETVNGFLLYEHGRLPEEGESFKIEYQGYEFIPVKIEDNRIITVKITKLKEEE</sequence>
<dbReference type="AlphaFoldDB" id="A0A7G9FJY6"/>
<dbReference type="InterPro" id="IPR044751">
    <property type="entry name" value="Ion_transp-like_CBS"/>
</dbReference>
<accession>A0A7G9FJY6</accession>
<dbReference type="GO" id="GO:0050660">
    <property type="term" value="F:flavin adenine dinucleotide binding"/>
    <property type="evidence" value="ECO:0007669"/>
    <property type="project" value="InterPro"/>
</dbReference>
<dbReference type="SMART" id="SM00116">
    <property type="entry name" value="CBS"/>
    <property type="match status" value="2"/>
</dbReference>
<dbReference type="RefSeq" id="WP_021985262.1">
    <property type="nucleotide sequence ID" value="NZ_CP060632.1"/>
</dbReference>
<feature type="domain" description="CBS" evidence="4">
    <location>
        <begin position="126"/>
        <end position="186"/>
    </location>
</feature>
<dbReference type="InterPro" id="IPR000644">
    <property type="entry name" value="CBS_dom"/>
</dbReference>
<dbReference type="SMART" id="SM01091">
    <property type="entry name" value="CorC_HlyC"/>
    <property type="match status" value="1"/>
</dbReference>
<dbReference type="SUPFAM" id="SSF54631">
    <property type="entry name" value="CBS-domain pair"/>
    <property type="match status" value="1"/>
</dbReference>
<evidence type="ECO:0000256" key="1">
    <source>
        <dbReference type="ARBA" id="ARBA00022737"/>
    </source>
</evidence>
<dbReference type="Gene3D" id="3.10.580.10">
    <property type="entry name" value="CBS-domain"/>
    <property type="match status" value="1"/>
</dbReference>
<feature type="domain" description="CBS" evidence="4">
    <location>
        <begin position="62"/>
        <end position="123"/>
    </location>
</feature>
<dbReference type="InterPro" id="IPR046342">
    <property type="entry name" value="CBS_dom_sf"/>
</dbReference>
<evidence type="ECO:0000259" key="4">
    <source>
        <dbReference type="PROSITE" id="PS51371"/>
    </source>
</evidence>
<dbReference type="InterPro" id="IPR016169">
    <property type="entry name" value="FAD-bd_PCMH_sub2"/>
</dbReference>
<name>A0A7G9FJY6_9FIRM</name>
<keyword evidence="1" id="KW-0677">Repeat</keyword>
<dbReference type="PROSITE" id="PS51371">
    <property type="entry name" value="CBS"/>
    <property type="match status" value="2"/>
</dbReference>
<dbReference type="PANTHER" id="PTHR43099:SF2">
    <property type="entry name" value="UPF0053 PROTEIN YRKA"/>
    <property type="match status" value="1"/>
</dbReference>
<dbReference type="InterPro" id="IPR005170">
    <property type="entry name" value="Transptr-assoc_dom"/>
</dbReference>
<dbReference type="PANTHER" id="PTHR43099">
    <property type="entry name" value="UPF0053 PROTEIN YRKA"/>
    <property type="match status" value="1"/>
</dbReference>
<dbReference type="Proteomes" id="UP000515819">
    <property type="component" value="Chromosome"/>
</dbReference>
<dbReference type="SUPFAM" id="SSF56176">
    <property type="entry name" value="FAD-binding/transporter-associated domain-like"/>
    <property type="match status" value="1"/>
</dbReference>
<dbReference type="EMBL" id="CP060632">
    <property type="protein sequence ID" value="QNL98867.1"/>
    <property type="molecule type" value="Genomic_DNA"/>
</dbReference>
<keyword evidence="6" id="KW-1185">Reference proteome</keyword>
<dbReference type="CDD" id="cd04590">
    <property type="entry name" value="CBS_pair_CorC_HlyC_assoc"/>
    <property type="match status" value="1"/>
</dbReference>
<evidence type="ECO:0000313" key="5">
    <source>
        <dbReference type="EMBL" id="QNL98867.1"/>
    </source>
</evidence>
<dbReference type="InterPro" id="IPR051676">
    <property type="entry name" value="UPF0053_domain"/>
</dbReference>
<evidence type="ECO:0000256" key="2">
    <source>
        <dbReference type="ARBA" id="ARBA00023122"/>
    </source>
</evidence>
<keyword evidence="2 3" id="KW-0129">CBS domain</keyword>
<dbReference type="InterPro" id="IPR036318">
    <property type="entry name" value="FAD-bd_PCMH-like_sf"/>
</dbReference>
<evidence type="ECO:0000256" key="3">
    <source>
        <dbReference type="PROSITE-ProRule" id="PRU00703"/>
    </source>
</evidence>
<evidence type="ECO:0000313" key="6">
    <source>
        <dbReference type="Proteomes" id="UP000515819"/>
    </source>
</evidence>
<organism evidence="5 6">
    <name type="scientific">Wujia chipingensis</name>
    <dbReference type="NCBI Taxonomy" id="2763670"/>
    <lineage>
        <taxon>Bacteria</taxon>
        <taxon>Bacillati</taxon>
        <taxon>Bacillota</taxon>
        <taxon>Clostridia</taxon>
        <taxon>Lachnospirales</taxon>
        <taxon>Lachnospiraceae</taxon>
        <taxon>Wujia</taxon>
    </lineage>
</organism>
<proteinExistence type="predicted"/>